<feature type="chain" id="PRO_5043089259" description="Interleukin family protein" evidence="6">
    <location>
        <begin position="29"/>
        <end position="183"/>
    </location>
</feature>
<comment type="similarity">
    <text evidence="2 6">Belongs to the IL-10 family.</text>
</comment>
<dbReference type="PANTHER" id="PTHR48482:SF4">
    <property type="entry name" value="INTERLEUKIN-24"/>
    <property type="match status" value="1"/>
</dbReference>
<evidence type="ECO:0000256" key="2">
    <source>
        <dbReference type="ARBA" id="ARBA00008813"/>
    </source>
</evidence>
<evidence type="ECO:0000256" key="3">
    <source>
        <dbReference type="ARBA" id="ARBA00022514"/>
    </source>
</evidence>
<evidence type="ECO:0000256" key="4">
    <source>
        <dbReference type="ARBA" id="ARBA00022525"/>
    </source>
</evidence>
<dbReference type="InterPro" id="IPR009079">
    <property type="entry name" value="4_helix_cytokine-like_core"/>
</dbReference>
<dbReference type="GO" id="GO:0005125">
    <property type="term" value="F:cytokine activity"/>
    <property type="evidence" value="ECO:0007669"/>
    <property type="project" value="UniProtKB-UniRule"/>
</dbReference>
<dbReference type="Proteomes" id="UP001488838">
    <property type="component" value="Unassembled WGS sequence"/>
</dbReference>
<dbReference type="PANTHER" id="PTHR48482">
    <property type="entry name" value="INTERLEUKIN-19-RELATED"/>
    <property type="match status" value="1"/>
</dbReference>
<dbReference type="SUPFAM" id="SSF47266">
    <property type="entry name" value="4-helical cytokines"/>
    <property type="match status" value="1"/>
</dbReference>
<dbReference type="PROSITE" id="PS00520">
    <property type="entry name" value="INTERLEUKIN_10"/>
    <property type="match status" value="1"/>
</dbReference>
<feature type="signal peptide" evidence="6">
    <location>
        <begin position="1"/>
        <end position="28"/>
    </location>
</feature>
<accession>A0AAW0IDR7</accession>
<dbReference type="AlphaFoldDB" id="A0AAW0IDR7"/>
<gene>
    <name evidence="7" type="ORF">U0070_020776</name>
</gene>
<sequence length="183" mass="21187">MQMSPALQTLSFLSLILLVWNQVPGLQGHELRFGPCRVEGVVLPELWEAFWAVKNAVQTQDDITSIRLLKPQVLQDVSHGESCYLAHSLLKFYLDTVFKNYYSKIAKLRISKEFSTLANNFFAIMSKLQPSKDKHMLPISKSARRRFVLFHRAYKQMDTEAALVKAFGEVDILLTWMQKFYQL</sequence>
<comment type="function">
    <text evidence="6">Immune regulatory cytokine.</text>
</comment>
<reference evidence="7 8" key="1">
    <citation type="journal article" date="2023" name="bioRxiv">
        <title>Conserved and derived expression patterns and positive selection on dental genes reveal complex evolutionary context of ever-growing rodent molars.</title>
        <authorList>
            <person name="Calamari Z.T."/>
            <person name="Song A."/>
            <person name="Cohen E."/>
            <person name="Akter M."/>
            <person name="Roy R.D."/>
            <person name="Hallikas O."/>
            <person name="Christensen M.M."/>
            <person name="Li P."/>
            <person name="Marangoni P."/>
            <person name="Jernvall J."/>
            <person name="Klein O.D."/>
        </authorList>
    </citation>
    <scope>NUCLEOTIDE SEQUENCE [LARGE SCALE GENOMIC DNA]</scope>
    <source>
        <strain evidence="7">V071</strain>
    </source>
</reference>
<dbReference type="EMBL" id="JBBHLL010000151">
    <property type="protein sequence ID" value="KAK7812496.1"/>
    <property type="molecule type" value="Genomic_DNA"/>
</dbReference>
<dbReference type="GO" id="GO:0005615">
    <property type="term" value="C:extracellular space"/>
    <property type="evidence" value="ECO:0007669"/>
    <property type="project" value="UniProtKB-UniRule"/>
</dbReference>
<dbReference type="InterPro" id="IPR020444">
    <property type="entry name" value="IL-24"/>
</dbReference>
<comment type="subcellular location">
    <subcellularLocation>
        <location evidence="1 6">Secreted</location>
    </subcellularLocation>
</comment>
<dbReference type="InterPro" id="IPR020443">
    <property type="entry name" value="IL-10/19/20/24/26"/>
</dbReference>
<dbReference type="PRINTS" id="PR01937">
    <property type="entry name" value="INTRLEUKIN24"/>
</dbReference>
<keyword evidence="3 6" id="KW-0202">Cytokine</keyword>
<evidence type="ECO:0000313" key="7">
    <source>
        <dbReference type="EMBL" id="KAK7812496.1"/>
    </source>
</evidence>
<dbReference type="Pfam" id="PF00726">
    <property type="entry name" value="IL10"/>
    <property type="match status" value="1"/>
</dbReference>
<keyword evidence="8" id="KW-1185">Reference proteome</keyword>
<keyword evidence="5 6" id="KW-0732">Signal</keyword>
<dbReference type="Gene3D" id="1.20.1250.10">
    <property type="match status" value="1"/>
</dbReference>
<evidence type="ECO:0000256" key="5">
    <source>
        <dbReference type="ARBA" id="ARBA00022729"/>
    </source>
</evidence>
<name>A0AAW0IDR7_MYOGA</name>
<evidence type="ECO:0000313" key="8">
    <source>
        <dbReference type="Proteomes" id="UP001488838"/>
    </source>
</evidence>
<evidence type="ECO:0000256" key="6">
    <source>
        <dbReference type="RuleBase" id="RU368043"/>
    </source>
</evidence>
<dbReference type="InterPro" id="IPR020423">
    <property type="entry name" value="IL-10_CS"/>
</dbReference>
<proteinExistence type="inferred from homology"/>
<evidence type="ECO:0000256" key="1">
    <source>
        <dbReference type="ARBA" id="ARBA00004613"/>
    </source>
</evidence>
<protein>
    <recommendedName>
        <fullName evidence="6">Interleukin family protein</fullName>
    </recommendedName>
</protein>
<keyword evidence="4 6" id="KW-0964">Secreted</keyword>
<organism evidence="7 8">
    <name type="scientific">Myodes glareolus</name>
    <name type="common">Bank vole</name>
    <name type="synonym">Clethrionomys glareolus</name>
    <dbReference type="NCBI Taxonomy" id="447135"/>
    <lineage>
        <taxon>Eukaryota</taxon>
        <taxon>Metazoa</taxon>
        <taxon>Chordata</taxon>
        <taxon>Craniata</taxon>
        <taxon>Vertebrata</taxon>
        <taxon>Euteleostomi</taxon>
        <taxon>Mammalia</taxon>
        <taxon>Eutheria</taxon>
        <taxon>Euarchontoglires</taxon>
        <taxon>Glires</taxon>
        <taxon>Rodentia</taxon>
        <taxon>Myomorpha</taxon>
        <taxon>Muroidea</taxon>
        <taxon>Cricetidae</taxon>
        <taxon>Arvicolinae</taxon>
        <taxon>Myodes</taxon>
    </lineage>
</organism>
<comment type="caution">
    <text evidence="7">The sequence shown here is derived from an EMBL/GenBank/DDBJ whole genome shotgun (WGS) entry which is preliminary data.</text>
</comment>